<dbReference type="NCBIfam" id="TIGR00786">
    <property type="entry name" value="dctM"/>
    <property type="match status" value="1"/>
</dbReference>
<dbReference type="InterPro" id="IPR010656">
    <property type="entry name" value="DctM"/>
</dbReference>
<evidence type="ECO:0000259" key="8">
    <source>
        <dbReference type="Pfam" id="PF06808"/>
    </source>
</evidence>
<dbReference type="PANTHER" id="PTHR33362">
    <property type="entry name" value="SIALIC ACID TRAP TRANSPORTER PERMEASE PROTEIN SIAT-RELATED"/>
    <property type="match status" value="1"/>
</dbReference>
<keyword evidence="3" id="KW-0997">Cell inner membrane</keyword>
<protein>
    <recommendedName>
        <fullName evidence="8">TRAP C4-dicarboxylate transport system permease DctM subunit domain-containing protein</fullName>
    </recommendedName>
</protein>
<comment type="subcellular location">
    <subcellularLocation>
        <location evidence="1">Cell inner membrane</location>
        <topology evidence="1">Multi-pass membrane protein</topology>
    </subcellularLocation>
</comment>
<keyword evidence="5 7" id="KW-1133">Transmembrane helix</keyword>
<dbReference type="InterPro" id="IPR004681">
    <property type="entry name" value="TRAP_DctM"/>
</dbReference>
<reference evidence="9" key="1">
    <citation type="submission" date="2018-05" db="EMBL/GenBank/DDBJ databases">
        <authorList>
            <person name="Lanie J.A."/>
            <person name="Ng W.-L."/>
            <person name="Kazmierczak K.M."/>
            <person name="Andrzejewski T.M."/>
            <person name="Davidsen T.M."/>
            <person name="Wayne K.J."/>
            <person name="Tettelin H."/>
            <person name="Glass J.I."/>
            <person name="Rusch D."/>
            <person name="Podicherti R."/>
            <person name="Tsui H.-C.T."/>
            <person name="Winkler M.E."/>
        </authorList>
    </citation>
    <scope>NUCLEOTIDE SEQUENCE</scope>
</reference>
<dbReference type="GO" id="GO:0022857">
    <property type="term" value="F:transmembrane transporter activity"/>
    <property type="evidence" value="ECO:0007669"/>
    <property type="project" value="TreeGrafter"/>
</dbReference>
<feature type="transmembrane region" description="Helical" evidence="7">
    <location>
        <begin position="87"/>
        <end position="105"/>
    </location>
</feature>
<dbReference type="EMBL" id="UINC01004744">
    <property type="protein sequence ID" value="SVA16554.1"/>
    <property type="molecule type" value="Genomic_DNA"/>
</dbReference>
<feature type="transmembrane region" description="Helical" evidence="7">
    <location>
        <begin position="214"/>
        <end position="239"/>
    </location>
</feature>
<evidence type="ECO:0000256" key="1">
    <source>
        <dbReference type="ARBA" id="ARBA00004429"/>
    </source>
</evidence>
<keyword evidence="6 7" id="KW-0472">Membrane</keyword>
<feature type="transmembrane region" description="Helical" evidence="7">
    <location>
        <begin position="49"/>
        <end position="67"/>
    </location>
</feature>
<evidence type="ECO:0000256" key="5">
    <source>
        <dbReference type="ARBA" id="ARBA00022989"/>
    </source>
</evidence>
<dbReference type="PANTHER" id="PTHR33362:SF7">
    <property type="entry name" value="SLL1103 PROTEIN"/>
    <property type="match status" value="1"/>
</dbReference>
<proteinExistence type="predicted"/>
<feature type="transmembrane region" description="Helical" evidence="7">
    <location>
        <begin position="167"/>
        <end position="193"/>
    </location>
</feature>
<feature type="transmembrane region" description="Helical" evidence="7">
    <location>
        <begin position="412"/>
        <end position="433"/>
    </location>
</feature>
<feature type="transmembrane region" description="Helical" evidence="7">
    <location>
        <begin position="245"/>
        <end position="265"/>
    </location>
</feature>
<name>A0A381TL88_9ZZZZ</name>
<keyword evidence="4 7" id="KW-0812">Transmembrane</keyword>
<sequence length="443" mass="47421">MFPALMLFIFLGFPVAFSLLSVAFIFGAMRFDFSIGVVNVFAQTVDEIASAYVLGAVPLFIFMGSLLERSGIAERLFEAIHLWTRRLPGGLAVGTVILCVIFAAASGVVGATESVVGLLAIPVMLRYAYDKGLISGTICAGGSLGTIIPPSVVVVILGPVADVDVGGLFMGMLFPGLILAGLYIIYILGRCIVWPADGQRLPPDENDPPFIQKLWITAVALVPPLILIFSVLGTIMLGWATPTEAAAMGAAGSVIMTIAYGNFTLKALKEALVKTTLVTAMILTILLAGKVFATVFTISGGLVGTQQLVSAANLSGWETLGILLLLAFIAGFVLDLISIILIIIPIAMPLIEQFDFYGLDPSQVKTWFCILFLIVIQTSYLTPPMAPAIFYLRGISPPEIRLVHMYKGVLPFIALEVIALVLVVLLPALALWLPEQMLNMRFK</sequence>
<evidence type="ECO:0000256" key="6">
    <source>
        <dbReference type="ARBA" id="ARBA00023136"/>
    </source>
</evidence>
<dbReference type="AlphaFoldDB" id="A0A381TL88"/>
<accession>A0A381TL88</accession>
<keyword evidence="2" id="KW-1003">Cell membrane</keyword>
<organism evidence="9">
    <name type="scientific">marine metagenome</name>
    <dbReference type="NCBI Taxonomy" id="408172"/>
    <lineage>
        <taxon>unclassified sequences</taxon>
        <taxon>metagenomes</taxon>
        <taxon>ecological metagenomes</taxon>
    </lineage>
</organism>
<gene>
    <name evidence="9" type="ORF">METZ01_LOCUS69408</name>
</gene>
<feature type="transmembrane region" description="Helical" evidence="7">
    <location>
        <begin position="322"/>
        <end position="346"/>
    </location>
</feature>
<evidence type="ECO:0000256" key="7">
    <source>
        <dbReference type="SAM" id="Phobius"/>
    </source>
</evidence>
<feature type="transmembrane region" description="Helical" evidence="7">
    <location>
        <begin position="7"/>
        <end position="29"/>
    </location>
</feature>
<feature type="domain" description="TRAP C4-dicarboxylate transport system permease DctM subunit" evidence="8">
    <location>
        <begin position="4"/>
        <end position="429"/>
    </location>
</feature>
<dbReference type="GO" id="GO:0005886">
    <property type="term" value="C:plasma membrane"/>
    <property type="evidence" value="ECO:0007669"/>
    <property type="project" value="UniProtKB-SubCell"/>
</dbReference>
<feature type="transmembrane region" description="Helical" evidence="7">
    <location>
        <begin position="277"/>
        <end position="302"/>
    </location>
</feature>
<dbReference type="Pfam" id="PF06808">
    <property type="entry name" value="DctM"/>
    <property type="match status" value="1"/>
</dbReference>
<feature type="transmembrane region" description="Helical" evidence="7">
    <location>
        <begin position="141"/>
        <end position="161"/>
    </location>
</feature>
<evidence type="ECO:0000256" key="3">
    <source>
        <dbReference type="ARBA" id="ARBA00022519"/>
    </source>
</evidence>
<evidence type="ECO:0000313" key="9">
    <source>
        <dbReference type="EMBL" id="SVA16554.1"/>
    </source>
</evidence>
<evidence type="ECO:0000256" key="2">
    <source>
        <dbReference type="ARBA" id="ARBA00022475"/>
    </source>
</evidence>
<evidence type="ECO:0000256" key="4">
    <source>
        <dbReference type="ARBA" id="ARBA00022692"/>
    </source>
</evidence>
<feature type="transmembrane region" description="Helical" evidence="7">
    <location>
        <begin position="367"/>
        <end position="392"/>
    </location>
</feature>